<evidence type="ECO:0000256" key="9">
    <source>
        <dbReference type="ARBA" id="ARBA00023157"/>
    </source>
</evidence>
<evidence type="ECO:0000259" key="14">
    <source>
        <dbReference type="PROSITE" id="PS50279"/>
    </source>
</evidence>
<proteinExistence type="predicted"/>
<protein>
    <recommendedName>
        <fullName evidence="2">Spondin-1</fullName>
    </recommendedName>
    <alternativeName>
        <fullName evidence="11">F-spondin</fullName>
    </alternativeName>
</protein>
<dbReference type="InterPro" id="IPR051418">
    <property type="entry name" value="Spondin/Thrombospondin_T1"/>
</dbReference>
<evidence type="ECO:0000256" key="6">
    <source>
        <dbReference type="ARBA" id="ARBA00022729"/>
    </source>
</evidence>
<dbReference type="InterPro" id="IPR036880">
    <property type="entry name" value="Kunitz_BPTI_sf"/>
</dbReference>
<dbReference type="PRINTS" id="PR00759">
    <property type="entry name" value="BASICPTASE"/>
</dbReference>
<keyword evidence="13" id="KW-0812">Transmembrane</keyword>
<evidence type="ECO:0000256" key="12">
    <source>
        <dbReference type="SAM" id="MobiDB-lite"/>
    </source>
</evidence>
<keyword evidence="13" id="KW-1133">Transmembrane helix</keyword>
<sequence length="805" mass="90652">MSLRANASRKGDVAVYSFLVDRGKYFLDNIETTTCRRCNFQLTSSQQEDTKMLFLILVASFAAMTLAGCPMRPTTGQTSAGRTPGDGGYRILISGTSDKYIPDAVYTISLQGSRTHERLQQFTRFTLSVHSQHAPNNPTIRVGYFQLFPDSLTTFNEDCINTISEATDYPKSEIQVMWKAPSTGSGCVVFTSMILENNVRWYAEDEGLTKTFCEMNPTEVEQLSEDRCCACDEAKYSLTFEGIWSNKTHPKDFPFSAWLTHFSDLIGASHEPEFSFWGRDHIATDGFRQLAEWGSASGVEAELRAQASKLRTLIKAAGLWHPNVNTNTSANFRVDRKHPLLSIASMFGPSPDWVVGVSKLNLCQKDCTWTKSMIIDLYPWDAGTDNGISYMSPNSETKPREKMKPITTSYPEDPRSPFYDPTGRPMLPLARLYLDREKIIQRGCDEEILQRQVQELEVAENTEDTSKPECQTTDYSAWSSCSVSCGKGLRMRTREYRMPEKARMFNCNRQLVFKEMCVADIPECPGEEEEDNDTLLVPNDTICKTTDWSEWSECSSTCGIGLKMRTRRFKDQMGRKNCPLVSLVEKEKCMEPPCLVTETVDPICKVTDWSDWSPCSASCGKGVKLRTRLLLVDPTMQEKCSSRIELLQQRHCLIQSDCTFDMATAKVVCMEEVDVGPCRGYFQRWAFEPRKLMCVPFGYGGCRGNRNNFLTSEECNLACNVVRSILAGENPIQAAAQIQIPANSTNLTPVDCEVSNWSPWSQCSVTCGTGRVVSYRTIKHEPQNGGRPCPKKLQRRSKCQLAPCN</sequence>
<dbReference type="InterPro" id="IPR042307">
    <property type="entry name" value="Reeler_sf"/>
</dbReference>
<evidence type="ECO:0000256" key="8">
    <source>
        <dbReference type="ARBA" id="ARBA00022889"/>
    </source>
</evidence>
<dbReference type="Proteomes" id="UP000600918">
    <property type="component" value="Unassembled WGS sequence"/>
</dbReference>
<dbReference type="SMART" id="SM00131">
    <property type="entry name" value="KU"/>
    <property type="match status" value="1"/>
</dbReference>
<dbReference type="Pfam" id="PF02014">
    <property type="entry name" value="Reeler"/>
    <property type="match status" value="1"/>
</dbReference>
<keyword evidence="8" id="KW-0130">Cell adhesion</keyword>
<reference evidence="17" key="1">
    <citation type="journal article" date="2020" name="G3 (Bethesda)">
        <title>High-Quality Assemblies for Three Invasive Social Wasps from the &lt;i&gt;Vespula&lt;/i&gt; Genus.</title>
        <authorList>
            <person name="Harrop T.W.R."/>
            <person name="Guhlin J."/>
            <person name="McLaughlin G.M."/>
            <person name="Permina E."/>
            <person name="Stockwell P."/>
            <person name="Gilligan J."/>
            <person name="Le Lec M.F."/>
            <person name="Gruber M.A.M."/>
            <person name="Quinn O."/>
            <person name="Lovegrove M."/>
            <person name="Duncan E.J."/>
            <person name="Remnant E.J."/>
            <person name="Van Eeckhoven J."/>
            <person name="Graham B."/>
            <person name="Knapp R.A."/>
            <person name="Langford K.W."/>
            <person name="Kronenberg Z."/>
            <person name="Press M.O."/>
            <person name="Eacker S.M."/>
            <person name="Wilson-Rankin E.E."/>
            <person name="Purcell J."/>
            <person name="Lester P.J."/>
            <person name="Dearden P.K."/>
        </authorList>
    </citation>
    <scope>NUCLEOTIDE SEQUENCE</scope>
    <source>
        <strain evidence="17">Volc-1</strain>
    </source>
</reference>
<dbReference type="AlphaFoldDB" id="A0A834UB14"/>
<evidence type="ECO:0000313" key="17">
    <source>
        <dbReference type="EMBL" id="KAF7427280.1"/>
    </source>
</evidence>
<dbReference type="FunFam" id="4.10.410.10:FF:000046">
    <property type="entry name" value="AGAP011765-PA"/>
    <property type="match status" value="1"/>
</dbReference>
<keyword evidence="13" id="KW-0472">Membrane</keyword>
<dbReference type="GO" id="GO:0007155">
    <property type="term" value="P:cell adhesion"/>
    <property type="evidence" value="ECO:0007669"/>
    <property type="project" value="UniProtKB-KW"/>
</dbReference>
<dbReference type="Gene3D" id="2.20.100.10">
    <property type="entry name" value="Thrombospondin type-1 (TSP1) repeat"/>
    <property type="match status" value="4"/>
</dbReference>
<dbReference type="PANTHER" id="PTHR11311">
    <property type="entry name" value="SPONDIN"/>
    <property type="match status" value="1"/>
</dbReference>
<evidence type="ECO:0000256" key="2">
    <source>
        <dbReference type="ARBA" id="ARBA00019594"/>
    </source>
</evidence>
<dbReference type="GO" id="GO:0046872">
    <property type="term" value="F:metal ion binding"/>
    <property type="evidence" value="ECO:0007669"/>
    <property type="project" value="UniProtKB-KW"/>
</dbReference>
<dbReference type="InterPro" id="IPR000884">
    <property type="entry name" value="TSP1_rpt"/>
</dbReference>
<evidence type="ECO:0000256" key="7">
    <source>
        <dbReference type="ARBA" id="ARBA00022737"/>
    </source>
</evidence>
<dbReference type="SUPFAM" id="SSF57362">
    <property type="entry name" value="BPTI-like"/>
    <property type="match status" value="1"/>
</dbReference>
<dbReference type="Pfam" id="PF00014">
    <property type="entry name" value="Kunitz_BPTI"/>
    <property type="match status" value="1"/>
</dbReference>
<dbReference type="Pfam" id="PF06468">
    <property type="entry name" value="Spond_N"/>
    <property type="match status" value="1"/>
</dbReference>
<keyword evidence="5" id="KW-0479">Metal-binding</keyword>
<dbReference type="Gene3D" id="2.60.40.2130">
    <property type="entry name" value="F-spondin domain"/>
    <property type="match status" value="1"/>
</dbReference>
<evidence type="ECO:0000256" key="10">
    <source>
        <dbReference type="ARBA" id="ARBA00023180"/>
    </source>
</evidence>
<dbReference type="InterPro" id="IPR002223">
    <property type="entry name" value="Kunitz_BPTI"/>
</dbReference>
<evidence type="ECO:0000313" key="18">
    <source>
        <dbReference type="Proteomes" id="UP000600918"/>
    </source>
</evidence>
<evidence type="ECO:0000256" key="4">
    <source>
        <dbReference type="ARBA" id="ARBA00022530"/>
    </source>
</evidence>
<dbReference type="NCBIfam" id="NF038123">
    <property type="entry name" value="NF038123_dom"/>
    <property type="match status" value="1"/>
</dbReference>
<dbReference type="Gene3D" id="4.10.410.10">
    <property type="entry name" value="Pancreatic trypsin inhibitor Kunitz domain"/>
    <property type="match status" value="1"/>
</dbReference>
<dbReference type="SMART" id="SM00209">
    <property type="entry name" value="TSP1"/>
    <property type="match status" value="4"/>
</dbReference>
<keyword evidence="3" id="KW-0964">Secreted</keyword>
<dbReference type="FunFam" id="2.60.40.2130:FF:000002">
    <property type="entry name" value="Putative Spondin-1"/>
    <property type="match status" value="1"/>
</dbReference>
<dbReference type="PROSITE" id="PS51020">
    <property type="entry name" value="SPONDIN"/>
    <property type="match status" value="1"/>
</dbReference>
<dbReference type="FunFam" id="2.20.100.10:FF:000026">
    <property type="entry name" value="Spondin 1"/>
    <property type="match status" value="1"/>
</dbReference>
<feature type="region of interest" description="Disordered" evidence="12">
    <location>
        <begin position="390"/>
        <end position="421"/>
    </location>
</feature>
<dbReference type="Pfam" id="PF19028">
    <property type="entry name" value="TSP1_spondin"/>
    <property type="match status" value="1"/>
</dbReference>
<feature type="transmembrane region" description="Helical" evidence="13">
    <location>
        <begin position="52"/>
        <end position="68"/>
    </location>
</feature>
<evidence type="ECO:0000259" key="15">
    <source>
        <dbReference type="PROSITE" id="PS51019"/>
    </source>
</evidence>
<comment type="caution">
    <text evidence="17">The sequence shown here is derived from an EMBL/GenBank/DDBJ whole genome shotgun (WGS) entry which is preliminary data.</text>
</comment>
<feature type="domain" description="BPTI/Kunitz inhibitor" evidence="14">
    <location>
        <begin position="669"/>
        <end position="719"/>
    </location>
</feature>
<feature type="domain" description="Reelin" evidence="15">
    <location>
        <begin position="54"/>
        <end position="226"/>
    </location>
</feature>
<feature type="domain" description="Spondin" evidence="16">
    <location>
        <begin position="224"/>
        <end position="414"/>
    </location>
</feature>
<dbReference type="Pfam" id="PF00090">
    <property type="entry name" value="TSP_1"/>
    <property type="match status" value="3"/>
</dbReference>
<dbReference type="SUPFAM" id="SSF82895">
    <property type="entry name" value="TSP-1 type 1 repeat"/>
    <property type="match status" value="4"/>
</dbReference>
<comment type="subcellular location">
    <subcellularLocation>
        <location evidence="1">Secreted</location>
        <location evidence="1">Extracellular space</location>
        <location evidence="1">Extracellular matrix</location>
    </subcellularLocation>
</comment>
<dbReference type="EMBL" id="JACSDY010000005">
    <property type="protein sequence ID" value="KAF7427280.1"/>
    <property type="molecule type" value="Genomic_DNA"/>
</dbReference>
<dbReference type="PROSITE" id="PS50279">
    <property type="entry name" value="BPTI_KUNITZ_2"/>
    <property type="match status" value="1"/>
</dbReference>
<evidence type="ECO:0000256" key="1">
    <source>
        <dbReference type="ARBA" id="ARBA00004498"/>
    </source>
</evidence>
<dbReference type="CDD" id="cd08544">
    <property type="entry name" value="Reeler"/>
    <property type="match status" value="1"/>
</dbReference>
<name>A0A834UB14_VESPE</name>
<evidence type="ECO:0000256" key="13">
    <source>
        <dbReference type="SAM" id="Phobius"/>
    </source>
</evidence>
<keyword evidence="10" id="KW-0325">Glycoprotein</keyword>
<dbReference type="PANTHER" id="PTHR11311:SF23">
    <property type="entry name" value="SPONDIN-1"/>
    <property type="match status" value="1"/>
</dbReference>
<keyword evidence="7" id="KW-0677">Repeat</keyword>
<accession>A0A834UB14</accession>
<keyword evidence="6" id="KW-0732">Signal</keyword>
<keyword evidence="18" id="KW-1185">Reference proteome</keyword>
<dbReference type="PROSITE" id="PS50092">
    <property type="entry name" value="TSP1"/>
    <property type="match status" value="4"/>
</dbReference>
<dbReference type="InterPro" id="IPR044004">
    <property type="entry name" value="TSP1_spondin_dom"/>
</dbReference>
<keyword evidence="4" id="KW-0272">Extracellular matrix</keyword>
<organism evidence="17 18">
    <name type="scientific">Vespula pensylvanica</name>
    <name type="common">Western yellow jacket</name>
    <name type="synonym">Wasp</name>
    <dbReference type="NCBI Taxonomy" id="30213"/>
    <lineage>
        <taxon>Eukaryota</taxon>
        <taxon>Metazoa</taxon>
        <taxon>Ecdysozoa</taxon>
        <taxon>Arthropoda</taxon>
        <taxon>Hexapoda</taxon>
        <taxon>Insecta</taxon>
        <taxon>Pterygota</taxon>
        <taxon>Neoptera</taxon>
        <taxon>Endopterygota</taxon>
        <taxon>Hymenoptera</taxon>
        <taxon>Apocrita</taxon>
        <taxon>Aculeata</taxon>
        <taxon>Vespoidea</taxon>
        <taxon>Vespidae</taxon>
        <taxon>Vespinae</taxon>
        <taxon>Vespula</taxon>
    </lineage>
</organism>
<evidence type="ECO:0000256" key="11">
    <source>
        <dbReference type="ARBA" id="ARBA00030964"/>
    </source>
</evidence>
<dbReference type="InterPro" id="IPR020901">
    <property type="entry name" value="Prtase_inh_Kunz-CS"/>
</dbReference>
<keyword evidence="9" id="KW-1015">Disulfide bond</keyword>
<gene>
    <name evidence="17" type="ORF">H0235_006974</name>
</gene>
<dbReference type="GO" id="GO:0004867">
    <property type="term" value="F:serine-type endopeptidase inhibitor activity"/>
    <property type="evidence" value="ECO:0007669"/>
    <property type="project" value="InterPro"/>
</dbReference>
<evidence type="ECO:0000256" key="5">
    <source>
        <dbReference type="ARBA" id="ARBA00022723"/>
    </source>
</evidence>
<dbReference type="InterPro" id="IPR036383">
    <property type="entry name" value="TSP1_rpt_sf"/>
</dbReference>
<dbReference type="PROSITE" id="PS51019">
    <property type="entry name" value="REELIN"/>
    <property type="match status" value="1"/>
</dbReference>
<evidence type="ECO:0000256" key="3">
    <source>
        <dbReference type="ARBA" id="ARBA00022525"/>
    </source>
</evidence>
<dbReference type="Gene3D" id="2.60.40.4060">
    <property type="entry name" value="Reeler domain"/>
    <property type="match status" value="1"/>
</dbReference>
<dbReference type="InterPro" id="IPR002861">
    <property type="entry name" value="Reeler_dom"/>
</dbReference>
<dbReference type="InterPro" id="IPR038678">
    <property type="entry name" value="Spondin_N_sf"/>
</dbReference>
<evidence type="ECO:0000259" key="16">
    <source>
        <dbReference type="PROSITE" id="PS51020"/>
    </source>
</evidence>
<dbReference type="GO" id="GO:0031012">
    <property type="term" value="C:extracellular matrix"/>
    <property type="evidence" value="ECO:0007669"/>
    <property type="project" value="TreeGrafter"/>
</dbReference>
<dbReference type="InterPro" id="IPR009465">
    <property type="entry name" value="Spondin_N"/>
</dbReference>
<dbReference type="PROSITE" id="PS00280">
    <property type="entry name" value="BPTI_KUNITZ_1"/>
    <property type="match status" value="1"/>
</dbReference>